<evidence type="ECO:0000313" key="5">
    <source>
        <dbReference type="Proteomes" id="UP000294927"/>
    </source>
</evidence>
<dbReference type="InterPro" id="IPR007111">
    <property type="entry name" value="NACHT_NTPase"/>
</dbReference>
<evidence type="ECO:0000313" key="4">
    <source>
        <dbReference type="EMBL" id="TDV47936.1"/>
    </source>
</evidence>
<sequence length="488" mass="53556">MLLRYLVLLLAVAAVAVVWVRYGDTKVTILVAIMALGVSVLRFLPSWPWRWLLDPRPSTPEQVDAAAEALARSASQQWMAERGRRNLEDAHSMAIRWSVDDRYSRQSVRGGTPVAGDLASVIDDFVARPRRLVVTGDPGSGKTGLCVLLTLELLKSSLPERRVPVLFQMSSWDPDTNFGNWLVRRLVEDYSWLAEPSTYGASACAELLAQQRLLPILDGLDELPEGRRTAALDALQRDFAGRPFVLTCRADEFAAAQGDRLLKDALVVSLLPLDGGAAASYLLDSVTGTGLAWWDAVISRITDEPTSTVGTALTRPLTLFLAQAVYQRADTDPSELLDERRFPAPEDVERRLLDSFTYAAFDDGRPAPPGPGRPARPRRWDPETGMRTLTFLAALLRDRRTRNLGWWELTDLVPRWVYVLVRVVIGSVGTSVLSAVLFGLFGAPGSVPTSGSGRVRSWHWRWRPSRPTGHGGSCSGTATAGGSPCGRC</sequence>
<accession>A0A4R7VFC8</accession>
<keyword evidence="2" id="KW-0812">Transmembrane</keyword>
<keyword evidence="5" id="KW-1185">Reference proteome</keyword>
<feature type="region of interest" description="Disordered" evidence="1">
    <location>
        <begin position="361"/>
        <end position="382"/>
    </location>
</feature>
<comment type="caution">
    <text evidence="4">The sequence shown here is derived from an EMBL/GenBank/DDBJ whole genome shotgun (WGS) entry which is preliminary data.</text>
</comment>
<protein>
    <submittedName>
        <fullName evidence="4">NACHT domain-containing protein</fullName>
    </submittedName>
</protein>
<feature type="transmembrane region" description="Helical" evidence="2">
    <location>
        <begin position="28"/>
        <end position="44"/>
    </location>
</feature>
<evidence type="ECO:0000256" key="2">
    <source>
        <dbReference type="SAM" id="Phobius"/>
    </source>
</evidence>
<dbReference type="RefSeq" id="WP_133905219.1">
    <property type="nucleotide sequence ID" value="NZ_SOCP01000009.1"/>
</dbReference>
<dbReference type="AlphaFoldDB" id="A0A4R7VFC8"/>
<dbReference type="PROSITE" id="PS50837">
    <property type="entry name" value="NACHT"/>
    <property type="match status" value="1"/>
</dbReference>
<organism evidence="4 5">
    <name type="scientific">Actinophytocola oryzae</name>
    <dbReference type="NCBI Taxonomy" id="502181"/>
    <lineage>
        <taxon>Bacteria</taxon>
        <taxon>Bacillati</taxon>
        <taxon>Actinomycetota</taxon>
        <taxon>Actinomycetes</taxon>
        <taxon>Pseudonocardiales</taxon>
        <taxon>Pseudonocardiaceae</taxon>
    </lineage>
</organism>
<keyword evidence="2" id="KW-1133">Transmembrane helix</keyword>
<feature type="domain" description="NACHT" evidence="3">
    <location>
        <begin position="130"/>
        <end position="285"/>
    </location>
</feature>
<evidence type="ECO:0000259" key="3">
    <source>
        <dbReference type="PROSITE" id="PS50837"/>
    </source>
</evidence>
<evidence type="ECO:0000256" key="1">
    <source>
        <dbReference type="SAM" id="MobiDB-lite"/>
    </source>
</evidence>
<gene>
    <name evidence="4" type="ORF">CLV71_109171</name>
</gene>
<dbReference type="Proteomes" id="UP000294927">
    <property type="component" value="Unassembled WGS sequence"/>
</dbReference>
<reference evidence="4 5" key="1">
    <citation type="submission" date="2019-03" db="EMBL/GenBank/DDBJ databases">
        <title>Genomic Encyclopedia of Archaeal and Bacterial Type Strains, Phase II (KMG-II): from individual species to whole genera.</title>
        <authorList>
            <person name="Goeker M."/>
        </authorList>
    </citation>
    <scope>NUCLEOTIDE SEQUENCE [LARGE SCALE GENOMIC DNA]</scope>
    <source>
        <strain evidence="4 5">DSM 45499</strain>
    </source>
</reference>
<dbReference type="Pfam" id="PF05729">
    <property type="entry name" value="NACHT"/>
    <property type="match status" value="1"/>
</dbReference>
<feature type="region of interest" description="Disordered" evidence="1">
    <location>
        <begin position="464"/>
        <end position="488"/>
    </location>
</feature>
<dbReference type="SUPFAM" id="SSF52540">
    <property type="entry name" value="P-loop containing nucleoside triphosphate hydrolases"/>
    <property type="match status" value="1"/>
</dbReference>
<dbReference type="OrthoDB" id="419058at2"/>
<dbReference type="InterPro" id="IPR027417">
    <property type="entry name" value="P-loop_NTPase"/>
</dbReference>
<name>A0A4R7VFC8_9PSEU</name>
<feature type="transmembrane region" description="Helical" evidence="2">
    <location>
        <begin position="5"/>
        <end position="22"/>
    </location>
</feature>
<dbReference type="Gene3D" id="3.40.50.300">
    <property type="entry name" value="P-loop containing nucleotide triphosphate hydrolases"/>
    <property type="match status" value="1"/>
</dbReference>
<proteinExistence type="predicted"/>
<keyword evidence="2" id="KW-0472">Membrane</keyword>
<dbReference type="EMBL" id="SOCP01000009">
    <property type="protein sequence ID" value="TDV47936.1"/>
    <property type="molecule type" value="Genomic_DNA"/>
</dbReference>